<dbReference type="Pfam" id="PF13794">
    <property type="entry name" value="MiaE_2"/>
    <property type="match status" value="1"/>
</dbReference>
<evidence type="ECO:0000313" key="2">
    <source>
        <dbReference type="EMBL" id="MTB73362.1"/>
    </source>
</evidence>
<organism evidence="2 3">
    <name type="scientific">Arsenicicoccus cauae</name>
    <dbReference type="NCBI Taxonomy" id="2663847"/>
    <lineage>
        <taxon>Bacteria</taxon>
        <taxon>Bacillati</taxon>
        <taxon>Actinomycetota</taxon>
        <taxon>Actinomycetes</taxon>
        <taxon>Micrococcales</taxon>
        <taxon>Intrasporangiaceae</taxon>
        <taxon>Arsenicicoccus</taxon>
    </lineage>
</organism>
<name>A0A6I3IGZ6_9MICO</name>
<gene>
    <name evidence="2" type="ORF">GGG17_15620</name>
</gene>
<dbReference type="InterPro" id="IPR059125">
    <property type="entry name" value="Ferritin_actino"/>
</dbReference>
<dbReference type="InterPro" id="IPR009078">
    <property type="entry name" value="Ferritin-like_SF"/>
</dbReference>
<sequence>MTPTASTAPHNGVVELLAALAYGELTGFARLAGDSELAPTTAARAGLGRLAAREFRHYEALEQRLRELGADPQEAMAPFVDAIDAFHRRTAPGSWAERLVNAYVGDGLAMDLYREASDFVGEAERPLMHRVLQSEGKAEFVQQELRKVLDADPAAAGRLSLWGRRLMGEAMSQAQQLAAVHPELVALLVPGDDLVELSRMFTRLAEAHTERMSRLGLTA</sequence>
<proteinExistence type="predicted"/>
<dbReference type="CDD" id="cd00657">
    <property type="entry name" value="Ferritin_like"/>
    <property type="match status" value="1"/>
</dbReference>
<dbReference type="EMBL" id="WLVL01000057">
    <property type="protein sequence ID" value="MTB73362.1"/>
    <property type="molecule type" value="Genomic_DNA"/>
</dbReference>
<dbReference type="InterPro" id="IPR012347">
    <property type="entry name" value="Ferritin-like"/>
</dbReference>
<dbReference type="Proteomes" id="UP000431092">
    <property type="component" value="Unassembled WGS sequence"/>
</dbReference>
<dbReference type="Gene3D" id="1.20.1260.10">
    <property type="match status" value="1"/>
</dbReference>
<evidence type="ECO:0000313" key="3">
    <source>
        <dbReference type="Proteomes" id="UP000431092"/>
    </source>
</evidence>
<comment type="caution">
    <text evidence="2">The sequence shown here is derived from an EMBL/GenBank/DDBJ whole genome shotgun (WGS) entry which is preliminary data.</text>
</comment>
<keyword evidence="3" id="KW-1185">Reference proteome</keyword>
<dbReference type="RefSeq" id="WP_154594617.1">
    <property type="nucleotide sequence ID" value="NZ_CP171001.1"/>
</dbReference>
<reference evidence="2 3" key="1">
    <citation type="submission" date="2019-11" db="EMBL/GenBank/DDBJ databases">
        <title>Whole genome sequencing identifies a novel species of the genus Arsenicicoccus isolated from human blood.</title>
        <authorList>
            <person name="Jeong J.H."/>
            <person name="Kweon O.J."/>
            <person name="Kim H.R."/>
            <person name="Kim T.-H."/>
            <person name="Ha S.-M."/>
            <person name="Lee M.-K."/>
        </authorList>
    </citation>
    <scope>NUCLEOTIDE SEQUENCE [LARGE SCALE GENOMIC DNA]</scope>
    <source>
        <strain evidence="2 3">MKL-02</strain>
    </source>
</reference>
<evidence type="ECO:0000259" key="1">
    <source>
        <dbReference type="Pfam" id="PF13794"/>
    </source>
</evidence>
<accession>A0A6I3IGZ6</accession>
<protein>
    <submittedName>
        <fullName evidence="2">Hydroxylase</fullName>
    </submittedName>
</protein>
<dbReference type="AlphaFoldDB" id="A0A6I3IGZ6"/>
<feature type="domain" description="Ferritin-like" evidence="1">
    <location>
        <begin position="11"/>
        <end position="189"/>
    </location>
</feature>
<dbReference type="SUPFAM" id="SSF47240">
    <property type="entry name" value="Ferritin-like"/>
    <property type="match status" value="1"/>
</dbReference>